<comment type="caution">
    <text evidence="10">The sequence shown here is derived from an EMBL/GenBank/DDBJ whole genome shotgun (WGS) entry which is preliminary data.</text>
</comment>
<feature type="transmembrane region" description="Helical" evidence="9">
    <location>
        <begin position="201"/>
        <end position="221"/>
    </location>
</feature>
<accession>A0ABY2F8M0</accession>
<evidence type="ECO:0000256" key="4">
    <source>
        <dbReference type="ARBA" id="ARBA00022692"/>
    </source>
</evidence>
<comment type="subcellular location">
    <subcellularLocation>
        <location evidence="1">Membrane</location>
        <topology evidence="1">Multi-pass membrane protein</topology>
    </subcellularLocation>
</comment>
<sequence length="551" mass="58817">MNTTVDWVQLIIVIAIFAGVTVMGFMASRWRSTGRLDNLDEWGLGGRGFGTFITWFLLGGDLYTAYTFIAVPAAMYATGAISGFFAVPYTIVAYPIVFIFMARLWSVSHRHGYVTPADFVGGRYGSKALSLAVAVTGILATMPYIALQLVGMQAVFETMGLGGNNTLAKDLPLLIAFAVLAAYTYSSGLRAPAMIAFVKDILIYLVILVAIFYLPHVLGGWDSIFGAAQEKLAKPNPATGKPTGAFIPGEAGYVSYWTLALGSAMALFMYPHSVTAVLSTKTRNVVRRNATLLPAYSLLLGLLALLGFMAIKANVNVKGLDGLANPQLAIPRLFDQEFPSWFAGIAFAAIAVGALVPAAIMSIAAANLFTRNIYRDFLKPSATPAQEAKVSKLASLLVKVGALVFVLAMDKTVALNLQLLGGIWILQTFPAIVVGLYTRWFHRYALLAGWAVAMLFGTISAYNVVNPATKKHFGGSLANIPGTSMPAYIALTAFVLNLVVVIALTFVFRALKVPDGKDSTHPTDFVADRGDPGVKDLPEIIDDGGAATAKS</sequence>
<feature type="transmembrane region" description="Helical" evidence="9">
    <location>
        <begin position="290"/>
        <end position="311"/>
    </location>
</feature>
<feature type="transmembrane region" description="Helical" evidence="9">
    <location>
        <begin position="256"/>
        <end position="278"/>
    </location>
</feature>
<dbReference type="InterPro" id="IPR050277">
    <property type="entry name" value="Sodium:Solute_Symporter"/>
</dbReference>
<evidence type="ECO:0000256" key="9">
    <source>
        <dbReference type="SAM" id="Phobius"/>
    </source>
</evidence>
<keyword evidence="3" id="KW-0813">Transport</keyword>
<feature type="region of interest" description="Disordered" evidence="8">
    <location>
        <begin position="517"/>
        <end position="551"/>
    </location>
</feature>
<dbReference type="CDD" id="cd10322">
    <property type="entry name" value="SLC5sbd"/>
    <property type="match status" value="1"/>
</dbReference>
<protein>
    <submittedName>
        <fullName evidence="10">SSS family solute:Na+ symporter</fullName>
    </submittedName>
</protein>
<proteinExistence type="inferred from homology"/>
<feature type="transmembrane region" description="Helical" evidence="9">
    <location>
        <begin position="415"/>
        <end position="437"/>
    </location>
</feature>
<feature type="transmembrane region" description="Helical" evidence="9">
    <location>
        <begin position="390"/>
        <end position="409"/>
    </location>
</feature>
<dbReference type="Gene3D" id="1.20.1730.10">
    <property type="entry name" value="Sodium/glucose cotransporter"/>
    <property type="match status" value="1"/>
</dbReference>
<dbReference type="EMBL" id="SODU01000003">
    <property type="protein sequence ID" value="TDW86931.1"/>
    <property type="molecule type" value="Genomic_DNA"/>
</dbReference>
<feature type="transmembrane region" description="Helical" evidence="9">
    <location>
        <begin position="75"/>
        <end position="101"/>
    </location>
</feature>
<reference evidence="10 11" key="1">
    <citation type="submission" date="2019-03" db="EMBL/GenBank/DDBJ databases">
        <title>Genomic Encyclopedia of Type Strains, Phase III (KMG-III): the genomes of soil and plant-associated and newly described type strains.</title>
        <authorList>
            <person name="Whitman W."/>
        </authorList>
    </citation>
    <scope>NUCLEOTIDE SEQUENCE [LARGE SCALE GENOMIC DNA]</scope>
    <source>
        <strain evidence="10 11">VKMAc-2574</strain>
    </source>
</reference>
<organism evidence="10 11">
    <name type="scientific">Kribbella pratensis</name>
    <dbReference type="NCBI Taxonomy" id="2512112"/>
    <lineage>
        <taxon>Bacteria</taxon>
        <taxon>Bacillati</taxon>
        <taxon>Actinomycetota</taxon>
        <taxon>Actinomycetes</taxon>
        <taxon>Propionibacteriales</taxon>
        <taxon>Kribbellaceae</taxon>
        <taxon>Kribbella</taxon>
    </lineage>
</organism>
<dbReference type="RefSeq" id="WP_238175537.1">
    <property type="nucleotide sequence ID" value="NZ_SODU01000003.1"/>
</dbReference>
<name>A0ABY2F8M0_9ACTN</name>
<dbReference type="Pfam" id="PF00474">
    <property type="entry name" value="SSF"/>
    <property type="match status" value="1"/>
</dbReference>
<evidence type="ECO:0000256" key="3">
    <source>
        <dbReference type="ARBA" id="ARBA00022448"/>
    </source>
</evidence>
<comment type="similarity">
    <text evidence="2 7">Belongs to the sodium:solute symporter (SSF) (TC 2.A.21) family.</text>
</comment>
<feature type="compositionally biased region" description="Basic and acidic residues" evidence="8">
    <location>
        <begin position="517"/>
        <end position="538"/>
    </location>
</feature>
<dbReference type="NCBIfam" id="NF046076">
    <property type="entry name" value="monocarbox_MctP"/>
    <property type="match status" value="1"/>
</dbReference>
<evidence type="ECO:0000256" key="1">
    <source>
        <dbReference type="ARBA" id="ARBA00004141"/>
    </source>
</evidence>
<evidence type="ECO:0000256" key="6">
    <source>
        <dbReference type="ARBA" id="ARBA00023136"/>
    </source>
</evidence>
<keyword evidence="11" id="KW-1185">Reference proteome</keyword>
<keyword evidence="6 9" id="KW-0472">Membrane</keyword>
<evidence type="ECO:0000313" key="10">
    <source>
        <dbReference type="EMBL" id="TDW86931.1"/>
    </source>
</evidence>
<keyword evidence="4 9" id="KW-0812">Transmembrane</keyword>
<dbReference type="PANTHER" id="PTHR48086">
    <property type="entry name" value="SODIUM/PROLINE SYMPORTER-RELATED"/>
    <property type="match status" value="1"/>
</dbReference>
<feature type="transmembrane region" description="Helical" evidence="9">
    <location>
        <begin position="485"/>
        <end position="508"/>
    </location>
</feature>
<feature type="transmembrane region" description="Helical" evidence="9">
    <location>
        <begin position="128"/>
        <end position="151"/>
    </location>
</feature>
<evidence type="ECO:0000256" key="8">
    <source>
        <dbReference type="SAM" id="MobiDB-lite"/>
    </source>
</evidence>
<dbReference type="InterPro" id="IPR038377">
    <property type="entry name" value="Na/Glc_symporter_sf"/>
</dbReference>
<dbReference type="PROSITE" id="PS50283">
    <property type="entry name" value="NA_SOLUT_SYMP_3"/>
    <property type="match status" value="1"/>
</dbReference>
<evidence type="ECO:0000256" key="5">
    <source>
        <dbReference type="ARBA" id="ARBA00022989"/>
    </source>
</evidence>
<feature type="transmembrane region" description="Helical" evidence="9">
    <location>
        <begin position="171"/>
        <end position="189"/>
    </location>
</feature>
<gene>
    <name evidence="10" type="ORF">EV137_5000</name>
</gene>
<feature type="transmembrane region" description="Helical" evidence="9">
    <location>
        <begin position="444"/>
        <end position="465"/>
    </location>
</feature>
<feature type="transmembrane region" description="Helical" evidence="9">
    <location>
        <begin position="6"/>
        <end position="27"/>
    </location>
</feature>
<dbReference type="InterPro" id="IPR001734">
    <property type="entry name" value="Na/solute_symporter"/>
</dbReference>
<evidence type="ECO:0000256" key="2">
    <source>
        <dbReference type="ARBA" id="ARBA00006434"/>
    </source>
</evidence>
<dbReference type="Proteomes" id="UP000295060">
    <property type="component" value="Unassembled WGS sequence"/>
</dbReference>
<evidence type="ECO:0000313" key="11">
    <source>
        <dbReference type="Proteomes" id="UP000295060"/>
    </source>
</evidence>
<feature type="transmembrane region" description="Helical" evidence="9">
    <location>
        <begin position="48"/>
        <end position="69"/>
    </location>
</feature>
<dbReference type="PANTHER" id="PTHR48086:SF8">
    <property type="entry name" value="MONOCARBOXYLIC ACID PERMEASE"/>
    <property type="match status" value="1"/>
</dbReference>
<evidence type="ECO:0000256" key="7">
    <source>
        <dbReference type="RuleBase" id="RU362091"/>
    </source>
</evidence>
<keyword evidence="5 9" id="KW-1133">Transmembrane helix</keyword>
<feature type="transmembrane region" description="Helical" evidence="9">
    <location>
        <begin position="341"/>
        <end position="369"/>
    </location>
</feature>